<dbReference type="SUPFAM" id="SSF49899">
    <property type="entry name" value="Concanavalin A-like lectins/glucanases"/>
    <property type="match status" value="1"/>
</dbReference>
<comment type="caution">
    <text evidence="4">The sequence shown here is derived from an EMBL/GenBank/DDBJ whole genome shotgun (WGS) entry which is preliminary data.</text>
</comment>
<accession>A0ABU5DB45</accession>
<feature type="signal peptide" evidence="1">
    <location>
        <begin position="1"/>
        <end position="22"/>
    </location>
</feature>
<dbReference type="InterPro" id="IPR013424">
    <property type="entry name" value="Ice-binding_C"/>
</dbReference>
<dbReference type="NCBIfam" id="NF038128">
    <property type="entry name" value="choice_anch_J"/>
    <property type="match status" value="1"/>
</dbReference>
<dbReference type="InterPro" id="IPR011628">
    <property type="entry name" value="Cleaved_adhesin"/>
</dbReference>
<keyword evidence="5" id="KW-1185">Reference proteome</keyword>
<name>A0ABU5DB45_9BURK</name>
<dbReference type="NCBIfam" id="TIGR02595">
    <property type="entry name" value="PEP_CTERM"/>
    <property type="match status" value="1"/>
</dbReference>
<feature type="domain" description="Ice-binding protein C-terminal" evidence="2">
    <location>
        <begin position="187"/>
        <end position="210"/>
    </location>
</feature>
<dbReference type="RefSeq" id="WP_320421385.1">
    <property type="nucleotide sequence ID" value="NZ_JAXCLA010000001.1"/>
</dbReference>
<dbReference type="Pfam" id="PF07675">
    <property type="entry name" value="Cleaved_Adhesin"/>
    <property type="match status" value="1"/>
</dbReference>
<dbReference type="EMBL" id="JAXCLA010000001">
    <property type="protein sequence ID" value="MDY0743492.1"/>
    <property type="molecule type" value="Genomic_DNA"/>
</dbReference>
<protein>
    <submittedName>
        <fullName evidence="4">Choice-of-anchor J domain-containing protein</fullName>
    </submittedName>
</protein>
<dbReference type="InterPro" id="IPR013320">
    <property type="entry name" value="ConA-like_dom_sf"/>
</dbReference>
<evidence type="ECO:0000256" key="1">
    <source>
        <dbReference type="SAM" id="SignalP"/>
    </source>
</evidence>
<gene>
    <name evidence="4" type="ORF">SNE35_03205</name>
</gene>
<dbReference type="Pfam" id="PF07589">
    <property type="entry name" value="PEP-CTERM"/>
    <property type="match status" value="1"/>
</dbReference>
<feature type="chain" id="PRO_5046315678" evidence="1">
    <location>
        <begin position="23"/>
        <end position="213"/>
    </location>
</feature>
<keyword evidence="1" id="KW-0732">Signal</keyword>
<dbReference type="Proteomes" id="UP001285263">
    <property type="component" value="Unassembled WGS sequence"/>
</dbReference>
<evidence type="ECO:0000313" key="5">
    <source>
        <dbReference type="Proteomes" id="UP001285263"/>
    </source>
</evidence>
<evidence type="ECO:0000313" key="4">
    <source>
        <dbReference type="EMBL" id="MDY0743492.1"/>
    </source>
</evidence>
<organism evidence="4 5">
    <name type="scientific">Roseateles agri</name>
    <dbReference type="NCBI Taxonomy" id="3098619"/>
    <lineage>
        <taxon>Bacteria</taxon>
        <taxon>Pseudomonadati</taxon>
        <taxon>Pseudomonadota</taxon>
        <taxon>Betaproteobacteria</taxon>
        <taxon>Burkholderiales</taxon>
        <taxon>Sphaerotilaceae</taxon>
        <taxon>Roseateles</taxon>
    </lineage>
</organism>
<sequence>MKFGNKLTLGLSALALAGAAHANGVVFTEGFDDFVKSGWIQTNLSSPVGKSWSQGIGDASYAAQSGAETSYAQATYLSADLGSGSIDNWLISPVISLGGSTVLSFYARTEDVAGFADSFSVLFSAGSGSATSGFTTILASVTASTADWTQYTVTLPSAATGRIAFEYLVADANNANSLGIDTVSVSAVPEPATYGLMAMGLAGLAMLRRRKAS</sequence>
<reference evidence="4 5" key="1">
    <citation type="submission" date="2023-11" db="EMBL/GenBank/DDBJ databases">
        <title>Paucibacter sp. nov., isolated from fresh soil in Korea.</title>
        <authorList>
            <person name="Le N.T.T."/>
        </authorList>
    </citation>
    <scope>NUCLEOTIDE SEQUENCE [LARGE SCALE GENOMIC DNA]</scope>
    <source>
        <strain evidence="4 5">R3-3</strain>
    </source>
</reference>
<proteinExistence type="predicted"/>
<dbReference type="Gene3D" id="2.60.120.200">
    <property type="match status" value="1"/>
</dbReference>
<evidence type="ECO:0000259" key="2">
    <source>
        <dbReference type="Pfam" id="PF07589"/>
    </source>
</evidence>
<feature type="domain" description="Cleaved adhesin" evidence="3">
    <location>
        <begin position="29"/>
        <end position="147"/>
    </location>
</feature>
<evidence type="ECO:0000259" key="3">
    <source>
        <dbReference type="Pfam" id="PF07675"/>
    </source>
</evidence>